<dbReference type="PANTHER" id="PTHR11786">
    <property type="entry name" value="N-HYDROXYARYLAMINE O-ACETYLTRANSFERASE"/>
    <property type="match status" value="1"/>
</dbReference>
<dbReference type="Gene3D" id="3.30.2140.10">
    <property type="entry name" value="Arylamine N-acetyltransferase"/>
    <property type="match status" value="1"/>
</dbReference>
<gene>
    <name evidence="4" type="ORF">FB470_005560</name>
</gene>
<accession>A0ABU0F222</accession>
<dbReference type="InterPro" id="IPR001447">
    <property type="entry name" value="Arylamine_N-AcTrfase"/>
</dbReference>
<keyword evidence="4" id="KW-0012">Acyltransferase</keyword>
<keyword evidence="5" id="KW-1185">Reference proteome</keyword>
<dbReference type="RefSeq" id="WP_306996296.1">
    <property type="nucleotide sequence ID" value="NZ_JAUSUT010000001.1"/>
</dbReference>
<dbReference type="InterPro" id="IPR038765">
    <property type="entry name" value="Papain-like_cys_pep_sf"/>
</dbReference>
<dbReference type="Gene3D" id="2.40.128.150">
    <property type="entry name" value="Cysteine proteinases"/>
    <property type="match status" value="1"/>
</dbReference>
<evidence type="ECO:0000256" key="3">
    <source>
        <dbReference type="SAM" id="MobiDB-lite"/>
    </source>
</evidence>
<proteinExistence type="inferred from homology"/>
<dbReference type="PANTHER" id="PTHR11786:SF0">
    <property type="entry name" value="ARYLAMINE N-ACETYLTRANSFERASE 4-RELATED"/>
    <property type="match status" value="1"/>
</dbReference>
<feature type="region of interest" description="Disordered" evidence="3">
    <location>
        <begin position="246"/>
        <end position="271"/>
    </location>
</feature>
<reference evidence="4 5" key="1">
    <citation type="submission" date="2023-07" db="EMBL/GenBank/DDBJ databases">
        <title>Sequencing the genomes of 1000 actinobacteria strains.</title>
        <authorList>
            <person name="Klenk H.-P."/>
        </authorList>
    </citation>
    <scope>NUCLEOTIDE SEQUENCE [LARGE SCALE GENOMIC DNA]</scope>
    <source>
        <strain evidence="4 5">DSM 45805</strain>
    </source>
</reference>
<dbReference type="PRINTS" id="PR01543">
    <property type="entry name" value="ANATRNSFRASE"/>
</dbReference>
<evidence type="ECO:0000256" key="2">
    <source>
        <dbReference type="RuleBase" id="RU003452"/>
    </source>
</evidence>
<comment type="caution">
    <text evidence="4">The sequence shown here is derived from an EMBL/GenBank/DDBJ whole genome shotgun (WGS) entry which is preliminary data.</text>
</comment>
<dbReference type="Pfam" id="PF00797">
    <property type="entry name" value="Acetyltransf_2"/>
    <property type="match status" value="1"/>
</dbReference>
<dbReference type="EMBL" id="JAUSUT010000001">
    <property type="protein sequence ID" value="MDQ0381566.1"/>
    <property type="molecule type" value="Genomic_DNA"/>
</dbReference>
<evidence type="ECO:0000313" key="5">
    <source>
        <dbReference type="Proteomes" id="UP001229651"/>
    </source>
</evidence>
<dbReference type="Proteomes" id="UP001229651">
    <property type="component" value="Unassembled WGS sequence"/>
</dbReference>
<comment type="similarity">
    <text evidence="1 2">Belongs to the arylamine N-acetyltransferase family.</text>
</comment>
<keyword evidence="4" id="KW-0808">Transferase</keyword>
<evidence type="ECO:0000256" key="1">
    <source>
        <dbReference type="ARBA" id="ARBA00006547"/>
    </source>
</evidence>
<organism evidence="4 5">
    <name type="scientific">Amycolatopsis thermophila</name>
    <dbReference type="NCBI Taxonomy" id="206084"/>
    <lineage>
        <taxon>Bacteria</taxon>
        <taxon>Bacillati</taxon>
        <taxon>Actinomycetota</taxon>
        <taxon>Actinomycetes</taxon>
        <taxon>Pseudonocardiales</taxon>
        <taxon>Pseudonocardiaceae</taxon>
        <taxon>Amycolatopsis</taxon>
    </lineage>
</organism>
<sequence>MKVDAYLRRIGAERPGPTDIGNLRRLQRHHLESVPFENLGAHLDEQIDLGSPALFDKIVQRRRGGLCYELNGAFAMLLRELGYTVQLLGARVRGRDGRLGPPLDHLALRVDLDVPWLVDVGFGRFSISPLRLDVREPQDDPDGRFLLREAPRGDLDVTRDGVVVYRLETRPRELGEFDAKAWWHSTSPRSPFTRGPLCSRLTPGGRITLAGRRLIEISDAGRSERDLTGDAAVVAAYRRYFGFEIDRPPEPRPRNPREKEIHLNDRLPYSG</sequence>
<evidence type="ECO:0000313" key="4">
    <source>
        <dbReference type="EMBL" id="MDQ0381566.1"/>
    </source>
</evidence>
<name>A0ABU0F222_9PSEU</name>
<feature type="compositionally biased region" description="Basic and acidic residues" evidence="3">
    <location>
        <begin position="246"/>
        <end position="265"/>
    </location>
</feature>
<protein>
    <submittedName>
        <fullName evidence="4">N-hydroxyarylamine O-acetyltransferase</fullName>
        <ecNumber evidence="4">2.3.1.118</ecNumber>
    </submittedName>
</protein>
<dbReference type="EC" id="2.3.1.118" evidence="4"/>
<dbReference type="GO" id="GO:0046990">
    <property type="term" value="F:N-hydroxyarylamine O-acetyltransferase activity"/>
    <property type="evidence" value="ECO:0007669"/>
    <property type="project" value="UniProtKB-EC"/>
</dbReference>
<dbReference type="SUPFAM" id="SSF54001">
    <property type="entry name" value="Cysteine proteinases"/>
    <property type="match status" value="1"/>
</dbReference>